<reference evidence="5 6" key="1">
    <citation type="submission" date="2019-11" db="EMBL/GenBank/DDBJ databases">
        <authorList>
            <person name="Li X.-J."/>
            <person name="Feng X.-M."/>
        </authorList>
    </citation>
    <scope>NUCLEOTIDE SEQUENCE [LARGE SCALE GENOMIC DNA]</scope>
    <source>
        <strain evidence="5 6">XMNu-373</strain>
    </source>
</reference>
<feature type="signal peptide" evidence="4">
    <location>
        <begin position="1"/>
        <end position="22"/>
    </location>
</feature>
<dbReference type="Pfam" id="PF01547">
    <property type="entry name" value="SBP_bac_1"/>
    <property type="match status" value="1"/>
</dbReference>
<dbReference type="Proteomes" id="UP000460435">
    <property type="component" value="Unassembled WGS sequence"/>
</dbReference>
<gene>
    <name evidence="5" type="ORF">F7O44_12190</name>
</gene>
<dbReference type="PROSITE" id="PS51257">
    <property type="entry name" value="PROKAR_LIPOPROTEIN"/>
    <property type="match status" value="1"/>
</dbReference>
<dbReference type="InterPro" id="IPR006061">
    <property type="entry name" value="SBP_1_CS"/>
</dbReference>
<comment type="similarity">
    <text evidence="1">Belongs to the bacterial solute-binding protein 1 family.</text>
</comment>
<evidence type="ECO:0000313" key="6">
    <source>
        <dbReference type="Proteomes" id="UP000460435"/>
    </source>
</evidence>
<keyword evidence="6" id="KW-1185">Reference proteome</keyword>
<dbReference type="GO" id="GO:0055085">
    <property type="term" value="P:transmembrane transport"/>
    <property type="evidence" value="ECO:0007669"/>
    <property type="project" value="InterPro"/>
</dbReference>
<evidence type="ECO:0000313" key="5">
    <source>
        <dbReference type="EMBL" id="NDL57836.1"/>
    </source>
</evidence>
<evidence type="ECO:0000256" key="1">
    <source>
        <dbReference type="ARBA" id="ARBA00008520"/>
    </source>
</evidence>
<accession>A0A7K3M3L5</accession>
<dbReference type="PANTHER" id="PTHR43649">
    <property type="entry name" value="ARABINOSE-BINDING PROTEIN-RELATED"/>
    <property type="match status" value="1"/>
</dbReference>
<dbReference type="PROSITE" id="PS01037">
    <property type="entry name" value="SBP_BACTERIAL_1"/>
    <property type="match status" value="1"/>
</dbReference>
<organism evidence="5 6">
    <name type="scientific">Phytoactinopolyspora mesophila</name>
    <dbReference type="NCBI Taxonomy" id="2650750"/>
    <lineage>
        <taxon>Bacteria</taxon>
        <taxon>Bacillati</taxon>
        <taxon>Actinomycetota</taxon>
        <taxon>Actinomycetes</taxon>
        <taxon>Jiangellales</taxon>
        <taxon>Jiangellaceae</taxon>
        <taxon>Phytoactinopolyspora</taxon>
    </lineage>
</organism>
<sequence length="420" mass="46157">MKTPRTALTRLTVMIAGAALLAAGCGNDDDNSVGTGDGQSIRLVVAQYTEGTQPYWEEFIEEFEAEHPGTSVELQVIDWGNLRSQVNTMIQTQQIPDLLNINLFADYAEADLLYRADEVMSDEQLADFVPAFAENASYDGTQYAFPFVATVNGMYYNATILEEAGLDGPPETWDEFRDAAEKIADLPGDYVPYALALGSEGGTGEFGTWARSNDGDWMIDGEWTINGDRNVETLEFLAELSEDGLTQPNPGQTNRADGTWPLFAQGRAAMVYASFGTRAFMGPVEESGIEFGVATHPTNNDAEPSTHGIQDYLMAFRKEDNQQAVSDFLAYFYQPENYAEYLRVEGLLPTTESGANEFRDDDEFGQYVELLEHARFDPAAQPVWAELRGTLDSDLGTGVAPNADPQELLDRIQSIAEAGL</sequence>
<evidence type="ECO:0000256" key="2">
    <source>
        <dbReference type="ARBA" id="ARBA00022448"/>
    </source>
</evidence>
<dbReference type="AlphaFoldDB" id="A0A7K3M3L5"/>
<dbReference type="InterPro" id="IPR006059">
    <property type="entry name" value="SBP"/>
</dbReference>
<protein>
    <submittedName>
        <fullName evidence="5">Extracellular solute-binding protein</fullName>
    </submittedName>
</protein>
<proteinExistence type="inferred from homology"/>
<comment type="caution">
    <text evidence="5">The sequence shown here is derived from an EMBL/GenBank/DDBJ whole genome shotgun (WGS) entry which is preliminary data.</text>
</comment>
<dbReference type="RefSeq" id="WP_162450484.1">
    <property type="nucleotide sequence ID" value="NZ_WLZY01000003.1"/>
</dbReference>
<dbReference type="InterPro" id="IPR050490">
    <property type="entry name" value="Bact_solute-bd_prot1"/>
</dbReference>
<evidence type="ECO:0000256" key="4">
    <source>
        <dbReference type="SAM" id="SignalP"/>
    </source>
</evidence>
<feature type="chain" id="PRO_5039348563" evidence="4">
    <location>
        <begin position="23"/>
        <end position="420"/>
    </location>
</feature>
<keyword evidence="2" id="KW-0813">Transport</keyword>
<dbReference type="SUPFAM" id="SSF53850">
    <property type="entry name" value="Periplasmic binding protein-like II"/>
    <property type="match status" value="1"/>
</dbReference>
<dbReference type="PANTHER" id="PTHR43649:SF30">
    <property type="entry name" value="ABC TRANSPORTER SUBSTRATE-BINDING PROTEIN"/>
    <property type="match status" value="1"/>
</dbReference>
<dbReference type="EMBL" id="WLZY01000003">
    <property type="protein sequence ID" value="NDL57836.1"/>
    <property type="molecule type" value="Genomic_DNA"/>
</dbReference>
<keyword evidence="3 4" id="KW-0732">Signal</keyword>
<name>A0A7K3M3L5_9ACTN</name>
<evidence type="ECO:0000256" key="3">
    <source>
        <dbReference type="ARBA" id="ARBA00022729"/>
    </source>
</evidence>
<dbReference type="Gene3D" id="3.40.190.10">
    <property type="entry name" value="Periplasmic binding protein-like II"/>
    <property type="match status" value="1"/>
</dbReference>